<feature type="transmembrane region" description="Helical" evidence="1">
    <location>
        <begin position="50"/>
        <end position="70"/>
    </location>
</feature>
<evidence type="ECO:0000256" key="1">
    <source>
        <dbReference type="SAM" id="Phobius"/>
    </source>
</evidence>
<gene>
    <name evidence="2" type="ORF">MBCUT_01130</name>
</gene>
<evidence type="ECO:0000313" key="3">
    <source>
        <dbReference type="Proteomes" id="UP000077275"/>
    </source>
</evidence>
<feature type="transmembrane region" description="Helical" evidence="1">
    <location>
        <begin position="26"/>
        <end position="43"/>
    </location>
</feature>
<proteinExistence type="predicted"/>
<dbReference type="EMBL" id="LWMW01000018">
    <property type="protein sequence ID" value="KZX17714.1"/>
    <property type="molecule type" value="Genomic_DNA"/>
</dbReference>
<protein>
    <submittedName>
        <fullName evidence="2">Uncharacterized protein</fullName>
    </submittedName>
</protein>
<name>A0A166FIN7_9EURY</name>
<comment type="caution">
    <text evidence="2">The sequence shown here is derived from an EMBL/GenBank/DDBJ whole genome shotgun (WGS) entry which is preliminary data.</text>
</comment>
<dbReference type="Proteomes" id="UP000077275">
    <property type="component" value="Unassembled WGS sequence"/>
</dbReference>
<reference evidence="2 3" key="1">
    <citation type="submission" date="2016-04" db="EMBL/GenBank/DDBJ databases">
        <title>Genome sequence of Methanobrevibacter cuticularis DSM 11139.</title>
        <authorList>
            <person name="Poehlein A."/>
            <person name="Seedorf H."/>
            <person name="Daniel R."/>
        </authorList>
    </citation>
    <scope>NUCLEOTIDE SEQUENCE [LARGE SCALE GENOMIC DNA]</scope>
    <source>
        <strain evidence="2 3">DSM 11139</strain>
    </source>
</reference>
<accession>A0A166FIN7</accession>
<keyword evidence="1" id="KW-0472">Membrane</keyword>
<keyword evidence="1" id="KW-0812">Transmembrane</keyword>
<keyword evidence="3" id="KW-1185">Reference proteome</keyword>
<sequence>MPLLSPLVILLFLIKDFDIFSKYRLLPPLLLKVLSVIVILYADTSIESPFPVLFAIVLLIILIFVTILPFNPSSLEFVILLS</sequence>
<dbReference type="AlphaFoldDB" id="A0A166FIN7"/>
<evidence type="ECO:0000313" key="2">
    <source>
        <dbReference type="EMBL" id="KZX17714.1"/>
    </source>
</evidence>
<organism evidence="2 3">
    <name type="scientific">Methanobrevibacter cuticularis</name>
    <dbReference type="NCBI Taxonomy" id="47311"/>
    <lineage>
        <taxon>Archaea</taxon>
        <taxon>Methanobacteriati</taxon>
        <taxon>Methanobacteriota</taxon>
        <taxon>Methanomada group</taxon>
        <taxon>Methanobacteria</taxon>
        <taxon>Methanobacteriales</taxon>
        <taxon>Methanobacteriaceae</taxon>
        <taxon>Methanobrevibacter</taxon>
    </lineage>
</organism>
<keyword evidence="1" id="KW-1133">Transmembrane helix</keyword>